<evidence type="ECO:0000256" key="1">
    <source>
        <dbReference type="ARBA" id="ARBA00004141"/>
    </source>
</evidence>
<feature type="transmembrane region" description="Helical" evidence="6">
    <location>
        <begin position="7"/>
        <end position="31"/>
    </location>
</feature>
<dbReference type="Pfam" id="PF04932">
    <property type="entry name" value="Wzy_C"/>
    <property type="match status" value="1"/>
</dbReference>
<sequence length="455" mass="50601">MYIRDVIVIIATIYFVAKALRNPLVGMLAYIGYGLISPQGLTWYFASTFPHSMLIGVATIIGFVTWSRPTKFPVCREALMLVVLWIWFFFSTIFSYDQDSAWYKFETVSKEYFMVLLSLAIFQTKKDVYLALKVMSLCIGFYAVKGTVFFVGTAGEGTVEGVPGGFLFANNAMGLALAMNVPLLVYLIRIEENKWMRRIMWLMLICSYPATIGTFSRGAWLALAASTAVLILKSKNKFIVVAIASIVLMIGLSLFPLVASERLTGRAKTLENIQEDGSAQQRFGSWEFCARVGLSNPIFGLGFDYYSLNVYSEYLPEYVERWGLERWKGRAWSCHSMWVTVLGEHGLFAFLLWVGLLVSCFVRLGRMRKVANSRPDLAWGAPLADAVQASLVAYAVAGTFLDVAYFDAYYQLVALIVIASERQSEEMAHSEGTVAGADSRSILAGRPPDPVGVSA</sequence>
<feature type="transmembrane region" description="Helical" evidence="6">
    <location>
        <begin position="238"/>
        <end position="259"/>
    </location>
</feature>
<feature type="transmembrane region" description="Helical" evidence="6">
    <location>
        <begin position="102"/>
        <end position="122"/>
    </location>
</feature>
<evidence type="ECO:0000256" key="2">
    <source>
        <dbReference type="ARBA" id="ARBA00022692"/>
    </source>
</evidence>
<evidence type="ECO:0000256" key="6">
    <source>
        <dbReference type="SAM" id="Phobius"/>
    </source>
</evidence>
<dbReference type="OrthoDB" id="5484716at2"/>
<evidence type="ECO:0000259" key="7">
    <source>
        <dbReference type="Pfam" id="PF04932"/>
    </source>
</evidence>
<evidence type="ECO:0000313" key="9">
    <source>
        <dbReference type="EMBL" id="ALA59773.1"/>
    </source>
</evidence>
<organism evidence="9 10">
    <name type="scientific">Nitrospira moscoviensis</name>
    <dbReference type="NCBI Taxonomy" id="42253"/>
    <lineage>
        <taxon>Bacteria</taxon>
        <taxon>Pseudomonadati</taxon>
        <taxon>Nitrospirota</taxon>
        <taxon>Nitrospiria</taxon>
        <taxon>Nitrospirales</taxon>
        <taxon>Nitrospiraceae</taxon>
        <taxon>Nitrospira</taxon>
    </lineage>
</organism>
<proteinExistence type="predicted"/>
<keyword evidence="3 6" id="KW-1133">Transmembrane helix</keyword>
<feature type="transmembrane region" description="Helical" evidence="6">
    <location>
        <begin position="78"/>
        <end position="96"/>
    </location>
</feature>
<dbReference type="STRING" id="42253.NITMOv2_3381"/>
<dbReference type="GO" id="GO:0016020">
    <property type="term" value="C:membrane"/>
    <property type="evidence" value="ECO:0007669"/>
    <property type="project" value="UniProtKB-SubCell"/>
</dbReference>
<gene>
    <name evidence="9" type="ORF">NITMOv2_3381</name>
</gene>
<dbReference type="NCBIfam" id="TIGR03097">
    <property type="entry name" value="PEP_O_lig_1"/>
    <property type="match status" value="1"/>
</dbReference>
<dbReference type="InterPro" id="IPR045979">
    <property type="entry name" value="DUF5935"/>
</dbReference>
<dbReference type="InterPro" id="IPR017528">
    <property type="entry name" value="CHP03097O-antigen_lig-rel"/>
</dbReference>
<evidence type="ECO:0000259" key="8">
    <source>
        <dbReference type="Pfam" id="PF19358"/>
    </source>
</evidence>
<feature type="transmembrane region" description="Helical" evidence="6">
    <location>
        <begin position="199"/>
        <end position="232"/>
    </location>
</feature>
<dbReference type="Pfam" id="PF19358">
    <property type="entry name" value="DUF5935"/>
    <property type="match status" value="1"/>
</dbReference>
<evidence type="ECO:0000256" key="3">
    <source>
        <dbReference type="ARBA" id="ARBA00022989"/>
    </source>
</evidence>
<feature type="transmembrane region" description="Helical" evidence="6">
    <location>
        <begin position="346"/>
        <end position="365"/>
    </location>
</feature>
<dbReference type="AlphaFoldDB" id="A0A0K2GFN4"/>
<name>A0A0K2GFN4_NITMO</name>
<dbReference type="PATRIC" id="fig|42253.5.peg.3335"/>
<keyword evidence="2 6" id="KW-0812">Transmembrane</keyword>
<dbReference type="Proteomes" id="UP000069205">
    <property type="component" value="Chromosome"/>
</dbReference>
<keyword evidence="4 6" id="KW-0472">Membrane</keyword>
<protein>
    <submittedName>
        <fullName evidence="9">Putative Wzy family polymerase, exosortase system type 1 associated</fullName>
    </submittedName>
</protein>
<evidence type="ECO:0000313" key="10">
    <source>
        <dbReference type="Proteomes" id="UP000069205"/>
    </source>
</evidence>
<feature type="region of interest" description="Disordered" evidence="5">
    <location>
        <begin position="429"/>
        <end position="455"/>
    </location>
</feature>
<dbReference type="InterPro" id="IPR007016">
    <property type="entry name" value="O-antigen_ligase-rel_domated"/>
</dbReference>
<dbReference type="PANTHER" id="PTHR37422">
    <property type="entry name" value="TEICHURONIC ACID BIOSYNTHESIS PROTEIN TUAE"/>
    <property type="match status" value="1"/>
</dbReference>
<feature type="transmembrane region" description="Helical" evidence="6">
    <location>
        <begin position="134"/>
        <end position="154"/>
    </location>
</feature>
<keyword evidence="10" id="KW-1185">Reference proteome</keyword>
<accession>A0A0K2GFN4</accession>
<dbReference type="KEGG" id="nmv:NITMOv2_3381"/>
<evidence type="ECO:0000256" key="5">
    <source>
        <dbReference type="SAM" id="MobiDB-lite"/>
    </source>
</evidence>
<dbReference type="EMBL" id="CP011801">
    <property type="protein sequence ID" value="ALA59773.1"/>
    <property type="molecule type" value="Genomic_DNA"/>
</dbReference>
<feature type="transmembrane region" description="Helical" evidence="6">
    <location>
        <begin position="166"/>
        <end position="187"/>
    </location>
</feature>
<dbReference type="RefSeq" id="WP_053380729.1">
    <property type="nucleotide sequence ID" value="NZ_CP011801.1"/>
</dbReference>
<dbReference type="PANTHER" id="PTHR37422:SF13">
    <property type="entry name" value="LIPOPOLYSACCHARIDE BIOSYNTHESIS PROTEIN PA4999-RELATED"/>
    <property type="match status" value="1"/>
</dbReference>
<evidence type="ECO:0000256" key="4">
    <source>
        <dbReference type="ARBA" id="ARBA00023136"/>
    </source>
</evidence>
<reference evidence="9 10" key="1">
    <citation type="journal article" date="2015" name="Proc. Natl. Acad. Sci. U.S.A.">
        <title>Expanded metabolic versatility of ubiquitous nitrite-oxidizing bacteria from the genus Nitrospira.</title>
        <authorList>
            <person name="Koch H."/>
            <person name="Lucker S."/>
            <person name="Albertsen M."/>
            <person name="Kitzinger K."/>
            <person name="Herbold C."/>
            <person name="Spieck E."/>
            <person name="Nielsen P.H."/>
            <person name="Wagner M."/>
            <person name="Daims H."/>
        </authorList>
    </citation>
    <scope>NUCLEOTIDE SEQUENCE [LARGE SCALE GENOMIC DNA]</scope>
    <source>
        <strain evidence="9 10">NSP M-1</strain>
    </source>
</reference>
<feature type="transmembrane region" description="Helical" evidence="6">
    <location>
        <begin position="43"/>
        <end position="66"/>
    </location>
</feature>
<feature type="domain" description="O-antigen ligase-related" evidence="7">
    <location>
        <begin position="205"/>
        <end position="354"/>
    </location>
</feature>
<dbReference type="InterPro" id="IPR051533">
    <property type="entry name" value="WaaL-like"/>
</dbReference>
<comment type="subcellular location">
    <subcellularLocation>
        <location evidence="1">Membrane</location>
        <topology evidence="1">Multi-pass membrane protein</topology>
    </subcellularLocation>
</comment>
<feature type="domain" description="DUF5935" evidence="8">
    <location>
        <begin position="3"/>
        <end position="155"/>
    </location>
</feature>